<evidence type="ECO:0008006" key="3">
    <source>
        <dbReference type="Google" id="ProtNLM"/>
    </source>
</evidence>
<proteinExistence type="predicted"/>
<sequence length="228" mass="27098">MDLELQLLSDKEKFNKTWLNYWDFIDSNNIEIWKMKSNNSQPTKKQSKEVIKKKLTNTTIKKTTSNKNRPTFYLDDDDEKELRAGGVLFYKFNPSIADFELLMIYARNNYEDFGGCTDNKDKNILDTVSREVEEESNGIFKKDFIKNNIKDMDPIYIKHCKYALYVMELEDDVNPDDFGDKEIHDNIDRIVEWIPYSKFNDLDFINKLNFRLKAFNVLNHLKSTLVRI</sequence>
<name>A0A7D3QW54_9VIRU</name>
<gene>
    <name evidence="1" type="ORF">Fadolivirus_1_781</name>
</gene>
<protein>
    <recommendedName>
        <fullName evidence="3">NUDIX hydrolase</fullName>
    </recommendedName>
</protein>
<dbReference type="EMBL" id="MT418680">
    <property type="protein sequence ID" value="QKF94239.1"/>
    <property type="molecule type" value="Genomic_DNA"/>
</dbReference>
<accession>A0A7D3QW54</accession>
<keyword evidence="2" id="KW-1185">Reference proteome</keyword>
<evidence type="ECO:0000313" key="2">
    <source>
        <dbReference type="Proteomes" id="UP001162001"/>
    </source>
</evidence>
<dbReference type="Gene3D" id="3.90.79.10">
    <property type="entry name" value="Nucleoside Triphosphate Pyrophosphohydrolase"/>
    <property type="match status" value="1"/>
</dbReference>
<reference evidence="1 2" key="1">
    <citation type="submission" date="2020-04" db="EMBL/GenBank/DDBJ databases">
        <title>Advantages and limits of metagenomic assembly and binning of a giant virus.</title>
        <authorList>
            <person name="Schulz F."/>
            <person name="Andreani J."/>
            <person name="Francis R."/>
            <person name="Boudjemaa H."/>
            <person name="Bou Khalil J.Y."/>
            <person name="Lee J."/>
            <person name="La Scola B."/>
            <person name="Woyke T."/>
        </authorList>
    </citation>
    <scope>NUCLEOTIDE SEQUENCE [LARGE SCALE GENOMIC DNA]</scope>
    <source>
        <strain evidence="1 2">FV1/VV64</strain>
    </source>
</reference>
<organism evidence="1 2">
    <name type="scientific">Fadolivirus FV1/VV64</name>
    <dbReference type="NCBI Taxonomy" id="3070911"/>
    <lineage>
        <taxon>Viruses</taxon>
        <taxon>Varidnaviria</taxon>
        <taxon>Bamfordvirae</taxon>
        <taxon>Nucleocytoviricota</taxon>
        <taxon>Megaviricetes</taxon>
        <taxon>Imitervirales</taxon>
        <taxon>Mimiviridae</taxon>
        <taxon>Klosneuvirinae</taxon>
        <taxon>Fadolivirus</taxon>
        <taxon>Fadolivirus algeromassiliense</taxon>
    </lineage>
</organism>
<dbReference type="Proteomes" id="UP001162001">
    <property type="component" value="Segment"/>
</dbReference>
<evidence type="ECO:0000313" key="1">
    <source>
        <dbReference type="EMBL" id="QKF94239.1"/>
    </source>
</evidence>